<organism evidence="2">
    <name type="scientific">Arion vulgaris</name>
    <dbReference type="NCBI Taxonomy" id="1028688"/>
    <lineage>
        <taxon>Eukaryota</taxon>
        <taxon>Metazoa</taxon>
        <taxon>Spiralia</taxon>
        <taxon>Lophotrochozoa</taxon>
        <taxon>Mollusca</taxon>
        <taxon>Gastropoda</taxon>
        <taxon>Heterobranchia</taxon>
        <taxon>Euthyneura</taxon>
        <taxon>Panpulmonata</taxon>
        <taxon>Eupulmonata</taxon>
        <taxon>Stylommatophora</taxon>
        <taxon>Helicina</taxon>
        <taxon>Arionoidea</taxon>
        <taxon>Arionidae</taxon>
        <taxon>Arion</taxon>
    </lineage>
</organism>
<proteinExistence type="predicted"/>
<dbReference type="EMBL" id="HACG01045832">
    <property type="protein sequence ID" value="CEK92697.1"/>
    <property type="molecule type" value="Transcribed_RNA"/>
</dbReference>
<dbReference type="AlphaFoldDB" id="A0A0B7BIH7"/>
<name>A0A0B7BIH7_9EUPU</name>
<feature type="non-terminal residue" evidence="2">
    <location>
        <position position="100"/>
    </location>
</feature>
<sequence>MYMAGASGYLTESDFNYIKPKPMKLKQGTRSRAGRPEGSKTRPKSGPKGKDKVTVDETDEEDVNVEQMQIATCQHKMPVKCPRTKNFVLFAGNNCCLVVL</sequence>
<protein>
    <submittedName>
        <fullName evidence="2">Uncharacterized protein</fullName>
    </submittedName>
</protein>
<gene>
    <name evidence="2" type="primary">ORF189697</name>
</gene>
<evidence type="ECO:0000256" key="1">
    <source>
        <dbReference type="SAM" id="MobiDB-lite"/>
    </source>
</evidence>
<evidence type="ECO:0000313" key="2">
    <source>
        <dbReference type="EMBL" id="CEK92697.1"/>
    </source>
</evidence>
<feature type="compositionally biased region" description="Basic residues" evidence="1">
    <location>
        <begin position="21"/>
        <end position="33"/>
    </location>
</feature>
<feature type="region of interest" description="Disordered" evidence="1">
    <location>
        <begin position="20"/>
        <end position="61"/>
    </location>
</feature>
<reference evidence="2" key="1">
    <citation type="submission" date="2014-12" db="EMBL/GenBank/DDBJ databases">
        <title>Insight into the proteome of Arion vulgaris.</title>
        <authorList>
            <person name="Aradska J."/>
            <person name="Bulat T."/>
            <person name="Smidak R."/>
            <person name="Sarate P."/>
            <person name="Gangsoo J."/>
            <person name="Sialana F."/>
            <person name="Bilban M."/>
            <person name="Lubec G."/>
        </authorList>
    </citation>
    <scope>NUCLEOTIDE SEQUENCE</scope>
    <source>
        <tissue evidence="2">Skin</tissue>
    </source>
</reference>
<accession>A0A0B7BIH7</accession>